<dbReference type="GO" id="GO:0007017">
    <property type="term" value="P:microtubule-based process"/>
    <property type="evidence" value="ECO:0007669"/>
    <property type="project" value="InterPro"/>
</dbReference>
<dbReference type="SUPFAM" id="SSF54648">
    <property type="entry name" value="DLC"/>
    <property type="match status" value="1"/>
</dbReference>
<dbReference type="GO" id="GO:0030286">
    <property type="term" value="C:dynein complex"/>
    <property type="evidence" value="ECO:0007669"/>
    <property type="project" value="InterPro"/>
</dbReference>
<dbReference type="AlphaFoldDB" id="A0A8J5HQZ9"/>
<protein>
    <submittedName>
        <fullName evidence="1">Uncharacterized protein</fullName>
    </submittedName>
</protein>
<name>A0A8J5HQZ9_ZINOF</name>
<keyword evidence="2" id="KW-1185">Reference proteome</keyword>
<evidence type="ECO:0000313" key="2">
    <source>
        <dbReference type="Proteomes" id="UP000734854"/>
    </source>
</evidence>
<reference evidence="1 2" key="1">
    <citation type="submission" date="2020-08" db="EMBL/GenBank/DDBJ databases">
        <title>Plant Genome Project.</title>
        <authorList>
            <person name="Zhang R.-G."/>
        </authorList>
    </citation>
    <scope>NUCLEOTIDE SEQUENCE [LARGE SCALE GENOMIC DNA]</scope>
    <source>
        <tissue evidence="1">Rhizome</tissue>
    </source>
</reference>
<gene>
    <name evidence="1" type="ORF">ZIOFF_013135</name>
</gene>
<organism evidence="1 2">
    <name type="scientific">Zingiber officinale</name>
    <name type="common">Ginger</name>
    <name type="synonym">Amomum zingiber</name>
    <dbReference type="NCBI Taxonomy" id="94328"/>
    <lineage>
        <taxon>Eukaryota</taxon>
        <taxon>Viridiplantae</taxon>
        <taxon>Streptophyta</taxon>
        <taxon>Embryophyta</taxon>
        <taxon>Tracheophyta</taxon>
        <taxon>Spermatophyta</taxon>
        <taxon>Magnoliopsida</taxon>
        <taxon>Liliopsida</taxon>
        <taxon>Zingiberales</taxon>
        <taxon>Zingiberaceae</taxon>
        <taxon>Zingiber</taxon>
    </lineage>
</organism>
<dbReference type="Proteomes" id="UP000734854">
    <property type="component" value="Unassembled WGS sequence"/>
</dbReference>
<sequence>MVLLLFPNSPPSSFANLLNESPEPLLPSRSQREERSSSPLCPNFFDRILEFSFLFLPARRGTSSLPFSKRGAKESIQKKIGSEKHWLEKDITEYIKEFNSKYGQTWHYFIGRNFDRLLSTVLLLALIQQIDIQHPSAAAGAAETIRLHQPTEYLPSKQLDIQRLPVVAAETFIRLHRPTENLPSSVSSACSKTATPIGADRLLSGLLAALILQLDKQRPAASATFQPGGWKWRPFRLLHPNCYLQSRVSGVYSKTATLA</sequence>
<dbReference type="EMBL" id="JACMSC010000004">
    <property type="protein sequence ID" value="KAG6523279.1"/>
    <property type="molecule type" value="Genomic_DNA"/>
</dbReference>
<proteinExistence type="predicted"/>
<dbReference type="InterPro" id="IPR037177">
    <property type="entry name" value="DLC_sf"/>
</dbReference>
<accession>A0A8J5HQZ9</accession>
<evidence type="ECO:0000313" key="1">
    <source>
        <dbReference type="EMBL" id="KAG6523279.1"/>
    </source>
</evidence>
<comment type="caution">
    <text evidence="1">The sequence shown here is derived from an EMBL/GenBank/DDBJ whole genome shotgun (WGS) entry which is preliminary data.</text>
</comment>
<dbReference type="Gene3D" id="3.30.740.10">
    <property type="entry name" value="Protein Inhibitor Of Neuronal Nitric Oxide Synthase"/>
    <property type="match status" value="1"/>
</dbReference>